<organism evidence="2 3">
    <name type="scientific">Amycolatopsis acidiphila</name>
    <dbReference type="NCBI Taxonomy" id="715473"/>
    <lineage>
        <taxon>Bacteria</taxon>
        <taxon>Bacillati</taxon>
        <taxon>Actinomycetota</taxon>
        <taxon>Actinomycetes</taxon>
        <taxon>Pseudonocardiales</taxon>
        <taxon>Pseudonocardiaceae</taxon>
        <taxon>Amycolatopsis</taxon>
    </lineage>
</organism>
<feature type="transmembrane region" description="Helical" evidence="1">
    <location>
        <begin position="84"/>
        <end position="109"/>
    </location>
</feature>
<dbReference type="EMBL" id="VJZA01000021">
    <property type="protein sequence ID" value="TVT22033.1"/>
    <property type="molecule type" value="Genomic_DNA"/>
</dbReference>
<feature type="transmembrane region" description="Helical" evidence="1">
    <location>
        <begin position="162"/>
        <end position="186"/>
    </location>
</feature>
<keyword evidence="1" id="KW-0812">Transmembrane</keyword>
<dbReference type="Proteomes" id="UP000318578">
    <property type="component" value="Unassembled WGS sequence"/>
</dbReference>
<feature type="transmembrane region" description="Helical" evidence="1">
    <location>
        <begin position="243"/>
        <end position="266"/>
    </location>
</feature>
<reference evidence="2 3" key="1">
    <citation type="submission" date="2019-07" db="EMBL/GenBank/DDBJ databases">
        <title>New species of Amycolatopsis and Streptomyces.</title>
        <authorList>
            <person name="Duangmal K."/>
            <person name="Teo W.F.A."/>
            <person name="Lipun K."/>
        </authorList>
    </citation>
    <scope>NUCLEOTIDE SEQUENCE [LARGE SCALE GENOMIC DNA]</scope>
    <source>
        <strain evidence="2 3">JCM 30562</strain>
    </source>
</reference>
<comment type="caution">
    <text evidence="2">The sequence shown here is derived from an EMBL/GenBank/DDBJ whole genome shotgun (WGS) entry which is preliminary data.</text>
</comment>
<feature type="transmembrane region" description="Helical" evidence="1">
    <location>
        <begin position="44"/>
        <end position="64"/>
    </location>
</feature>
<dbReference type="AlphaFoldDB" id="A0A558ACW1"/>
<keyword evidence="3" id="KW-1185">Reference proteome</keyword>
<proteinExistence type="predicted"/>
<sequence length="313" mass="33467">MTTMQTLLTGARRWRADVTAGTGWQAALLKAIGFEAAQHARNRLALTLVVFFIPVWLAIVRAIIPGHPIEYQSRIAPAPVTVDASRLALISADINAVTLIIGFMLFAAVRRSREFDQRLVLAGYSRPCLLLAKLIALVLVSIVVGCYATIVLSMFADPQQPGLLFASLLSGGLVYGGLGIALGVAVSTELGGMFVIIMVSLVDVMVQNPVINPGKNQTVLQFLPTYGPMQSAVAATFTGGGSFGYLMLGPLWLLVFAAFGLAAFYLRTKDHTQHTAELTGAAVTIRLRGDGTFEVESRSGPVVVHTEPLDDTR</sequence>
<protein>
    <submittedName>
        <fullName evidence="2">ABC transporter permease</fullName>
    </submittedName>
</protein>
<evidence type="ECO:0000313" key="2">
    <source>
        <dbReference type="EMBL" id="TVT22033.1"/>
    </source>
</evidence>
<name>A0A558ACW1_9PSEU</name>
<dbReference type="RefSeq" id="WP_144638650.1">
    <property type="nucleotide sequence ID" value="NZ_BNAX01000005.1"/>
</dbReference>
<evidence type="ECO:0000256" key="1">
    <source>
        <dbReference type="SAM" id="Phobius"/>
    </source>
</evidence>
<gene>
    <name evidence="2" type="ORF">FNH06_14840</name>
</gene>
<feature type="transmembrane region" description="Helical" evidence="1">
    <location>
        <begin position="193"/>
        <end position="211"/>
    </location>
</feature>
<dbReference type="OrthoDB" id="3690421at2"/>
<evidence type="ECO:0000313" key="3">
    <source>
        <dbReference type="Proteomes" id="UP000318578"/>
    </source>
</evidence>
<keyword evidence="1" id="KW-1133">Transmembrane helix</keyword>
<accession>A0A558ACW1</accession>
<keyword evidence="1" id="KW-0472">Membrane</keyword>
<feature type="transmembrane region" description="Helical" evidence="1">
    <location>
        <begin position="130"/>
        <end position="156"/>
    </location>
</feature>